<dbReference type="Pfam" id="PF04203">
    <property type="entry name" value="Sortase"/>
    <property type="match status" value="1"/>
</dbReference>
<dbReference type="InterPro" id="IPR005754">
    <property type="entry name" value="Sortase"/>
</dbReference>
<sequence length="273" mass="30147">MRKHFSTIVLVGLLVIGLSLLLYPTVSDYWNSLHQSEAVASYVEKTTNLKEETYQKLLKDAKQYNEKLANEKKVDFNLTQAQTSEYNQLLDVTSTGVMGYVDIPKVHSTMPIYHGTDDAVLQVAIGHIAGTSLPVGGKSTHSVISGHRGLPSAKLFTDIDRLDVGDTFMLHVLNETLTYEVDQILVVEPDDVSALGIREGEDYCTLVTCTPYGVNSHRLLVRGHRVANASNHKVAVTAEATQVTPILVAPFVAVCLFTLLFIGLKVYKKIRFK</sequence>
<evidence type="ECO:0000313" key="4">
    <source>
        <dbReference type="EMBL" id="SUN79541.1"/>
    </source>
</evidence>
<dbReference type="EMBL" id="UHFT01000001">
    <property type="protein sequence ID" value="SUN79541.1"/>
    <property type="molecule type" value="Genomic_DNA"/>
</dbReference>
<reference evidence="4" key="1">
    <citation type="submission" date="2018-06" db="EMBL/GenBank/DDBJ databases">
        <authorList>
            <consortium name="Pathogen Informatics"/>
            <person name="Doyle S."/>
        </authorList>
    </citation>
    <scope>NUCLEOTIDE SEQUENCE [LARGE SCALE GENOMIC DNA]</scope>
    <source>
        <strain evidence="4">NCTC11063</strain>
    </source>
</reference>
<dbReference type="NCBIfam" id="TIGR01076">
    <property type="entry name" value="sortase_fam"/>
    <property type="match status" value="1"/>
</dbReference>
<evidence type="ECO:0000256" key="3">
    <source>
        <dbReference type="SAM" id="Phobius"/>
    </source>
</evidence>
<feature type="active site" description="Proton donor/acceptor" evidence="2">
    <location>
        <position position="147"/>
    </location>
</feature>
<organism evidence="4 5">
    <name type="scientific">Streptococcus milleri</name>
    <dbReference type="NCBI Taxonomy" id="33040"/>
    <lineage>
        <taxon>Bacteria</taxon>
        <taxon>Bacillati</taxon>
        <taxon>Bacillota</taxon>
        <taxon>Bacilli</taxon>
        <taxon>Lactobacillales</taxon>
        <taxon>Streptococcaceae</taxon>
        <taxon>Streptococcus</taxon>
    </lineage>
</organism>
<dbReference type="Gene3D" id="2.40.260.10">
    <property type="entry name" value="Sortase"/>
    <property type="match status" value="1"/>
</dbReference>
<dbReference type="InterPro" id="IPR042002">
    <property type="entry name" value="Sortase_C"/>
</dbReference>
<dbReference type="NCBIfam" id="NF033745">
    <property type="entry name" value="class_C_sortase"/>
    <property type="match status" value="1"/>
</dbReference>
<comment type="caution">
    <text evidence="4">The sequence shown here is derived from an EMBL/GenBank/DDBJ whole genome shotgun (WGS) entry which is preliminary data.</text>
</comment>
<dbReference type="AlphaFoldDB" id="A0A380L375"/>
<evidence type="ECO:0000256" key="2">
    <source>
        <dbReference type="PIRSR" id="PIRSR605754-1"/>
    </source>
</evidence>
<dbReference type="CDD" id="cd05827">
    <property type="entry name" value="Sortase_C"/>
    <property type="match status" value="1"/>
</dbReference>
<keyword evidence="3" id="KW-0812">Transmembrane</keyword>
<dbReference type="Proteomes" id="UP000255236">
    <property type="component" value="Unassembled WGS sequence"/>
</dbReference>
<gene>
    <name evidence="4" type="primary">srtC3</name>
    <name evidence="4" type="ORF">NCTC11063_00243</name>
</gene>
<evidence type="ECO:0000256" key="1">
    <source>
        <dbReference type="ARBA" id="ARBA00022801"/>
    </source>
</evidence>
<protein>
    <submittedName>
        <fullName evidence="4">Family 3 sortase</fullName>
    </submittedName>
</protein>
<name>A0A380L375_9STRE</name>
<dbReference type="SUPFAM" id="SSF63817">
    <property type="entry name" value="Sortase"/>
    <property type="match status" value="1"/>
</dbReference>
<dbReference type="GeneID" id="93963842"/>
<dbReference type="RefSeq" id="WP_003033175.1">
    <property type="nucleotide sequence ID" value="NZ_UHFT01000001.1"/>
</dbReference>
<keyword evidence="1" id="KW-0378">Hydrolase</keyword>
<evidence type="ECO:0000313" key="5">
    <source>
        <dbReference type="Proteomes" id="UP000255236"/>
    </source>
</evidence>
<keyword evidence="3" id="KW-1133">Transmembrane helix</keyword>
<keyword evidence="5" id="KW-1185">Reference proteome</keyword>
<dbReference type="InterPro" id="IPR023365">
    <property type="entry name" value="Sortase_dom-sf"/>
</dbReference>
<feature type="transmembrane region" description="Helical" evidence="3">
    <location>
        <begin position="246"/>
        <end position="267"/>
    </location>
</feature>
<proteinExistence type="predicted"/>
<dbReference type="GO" id="GO:0016787">
    <property type="term" value="F:hydrolase activity"/>
    <property type="evidence" value="ECO:0007669"/>
    <property type="project" value="UniProtKB-KW"/>
</dbReference>
<accession>A0A380L375</accession>
<feature type="active site" description="Acyl-thioester intermediate" evidence="2">
    <location>
        <position position="209"/>
    </location>
</feature>
<keyword evidence="3" id="KW-0472">Membrane</keyword>